<dbReference type="AlphaFoldDB" id="V5Z3Y9"/>
<reference evidence="1 2" key="1">
    <citation type="journal article" date="2013" name="Syst. Appl. Microbiol.">
        <title>Phylogenetic position and virulence apparatus of the pear flower necrosis pathogen Erwinia piriflorinigrans CFBP 5888T as assessed by comparative genomics.</title>
        <authorList>
            <person name="Smits T.H."/>
            <person name="Rezzonico F."/>
            <person name="Lopez M.M."/>
            <person name="Blom J."/>
            <person name="Goesmann A."/>
            <person name="Frey J.E."/>
            <person name="Duffy B."/>
        </authorList>
    </citation>
    <scope>NUCLEOTIDE SEQUENCE [LARGE SCALE GENOMIC DNA]</scope>
    <source>
        <strain evidence="2">CFBP5888</strain>
    </source>
</reference>
<name>V5Z3Y9_9GAMM</name>
<gene>
    <name evidence="1" type="ORF">EPIR_0617</name>
</gene>
<dbReference type="Pfam" id="PF24233">
    <property type="entry name" value="DUF7446"/>
    <property type="match status" value="1"/>
</dbReference>
<proteinExistence type="predicted"/>
<keyword evidence="2" id="KW-1185">Reference proteome</keyword>
<comment type="caution">
    <text evidence="1">The sequence shown here is derived from an EMBL/GenBank/DDBJ whole genome shotgun (WGS) entry which is preliminary data.</text>
</comment>
<accession>V5Z3Y9</accession>
<dbReference type="EMBL" id="CAHS01000006">
    <property type="protein sequence ID" value="CCG85982.1"/>
    <property type="molecule type" value="Genomic_DNA"/>
</dbReference>
<evidence type="ECO:0000313" key="1">
    <source>
        <dbReference type="EMBL" id="CCG85982.1"/>
    </source>
</evidence>
<organism evidence="1 2">
    <name type="scientific">Erwinia piriflorinigrans CFBP 5888</name>
    <dbReference type="NCBI Taxonomy" id="1161919"/>
    <lineage>
        <taxon>Bacteria</taxon>
        <taxon>Pseudomonadati</taxon>
        <taxon>Pseudomonadota</taxon>
        <taxon>Gammaproteobacteria</taxon>
        <taxon>Enterobacterales</taxon>
        <taxon>Erwiniaceae</taxon>
        <taxon>Erwinia</taxon>
    </lineage>
</organism>
<evidence type="ECO:0000313" key="2">
    <source>
        <dbReference type="Proteomes" id="UP000018217"/>
    </source>
</evidence>
<dbReference type="InterPro" id="IPR055869">
    <property type="entry name" value="DUF7446"/>
</dbReference>
<sequence>MHDNDKLEYRVGYSPLSGGLYAGFVRRDSGKWEGQPQEVTNWAMFAVGQKLCREGNDMLFPLPDGRVMQLSATIGDADDKEVTDAQA</sequence>
<protein>
    <submittedName>
        <fullName evidence="1">Uncharacterized protein</fullName>
    </submittedName>
</protein>
<dbReference type="Proteomes" id="UP000018217">
    <property type="component" value="Unassembled WGS sequence"/>
</dbReference>
<dbReference type="STRING" id="1161919.EPIR_0617"/>